<evidence type="ECO:0000313" key="3">
    <source>
        <dbReference type="Proteomes" id="UP000232488"/>
    </source>
</evidence>
<proteinExistence type="predicted"/>
<dbReference type="EMBL" id="KX008963">
    <property type="protein sequence ID" value="AOM63420.1"/>
    <property type="molecule type" value="Genomic_DNA"/>
</dbReference>
<dbReference type="Proteomes" id="UP000232488">
    <property type="component" value="Segment"/>
</dbReference>
<organism evidence="2 3">
    <name type="scientific">Heterosigma akashiwo virus 01</name>
    <name type="common">HaV01</name>
    <dbReference type="NCBI Taxonomy" id="97195"/>
    <lineage>
        <taxon>Viruses</taxon>
        <taxon>Varidnaviria</taxon>
        <taxon>Bamfordvirae</taxon>
        <taxon>Nucleocytoviricota</taxon>
        <taxon>Megaviricetes</taxon>
        <taxon>Algavirales</taxon>
        <taxon>Phycodnaviridae</taxon>
        <taxon>Raphidovirus</taxon>
        <taxon>Raphidovirus japonicum</taxon>
    </lineage>
</organism>
<dbReference type="GeneID" id="37618470"/>
<sequence>MTVKRNYLNVCSLMYPVIGDPRRMKCYKIQITFFVGLIMLVMLVAGLLRLFSPLLFIKIFPPHKSSRDKILTNMEKKGQIPISKKSVKKEPVRKPRSKKRSRLMHSLIGYKGQFSQVKLPFKKEEIPIYFTVIIIFIMIFKFMNYS</sequence>
<dbReference type="KEGG" id="vg:37618470"/>
<keyword evidence="3" id="KW-1185">Reference proteome</keyword>
<accession>A0A1C9C554</accession>
<feature type="region of interest" description="Disordered" evidence="1">
    <location>
        <begin position="78"/>
        <end position="100"/>
    </location>
</feature>
<gene>
    <name evidence="2" type="primary">HaV53_ORF89</name>
</gene>
<evidence type="ECO:0000313" key="2">
    <source>
        <dbReference type="EMBL" id="AOM63420.1"/>
    </source>
</evidence>
<name>A0A1C9C554_HAV01</name>
<organismHost>
    <name type="scientific">Heterosigma akashiwo</name>
    <name type="common">Chromophytic alga</name>
    <name type="synonym">Heterosigma carterae</name>
    <dbReference type="NCBI Taxonomy" id="2829"/>
</organismHost>
<evidence type="ECO:0000256" key="1">
    <source>
        <dbReference type="SAM" id="MobiDB-lite"/>
    </source>
</evidence>
<reference evidence="2 3" key="1">
    <citation type="submission" date="2016-03" db="EMBL/GenBank/DDBJ databases">
        <title>Genome sequences of a Phycodnavirus, Heterosigma akashiwo virus strain 53.</title>
        <authorList>
            <person name="Ueki S."/>
            <person name="Ogura Y."/>
            <person name="Hayashi T."/>
        </authorList>
    </citation>
    <scope>NUCLEOTIDE SEQUENCE [LARGE SCALE GENOMIC DNA]</scope>
    <source>
        <strain evidence="2">HaV53</strain>
    </source>
</reference>
<protein>
    <submittedName>
        <fullName evidence="2">Uncharacterized protein</fullName>
    </submittedName>
</protein>
<dbReference type="RefSeq" id="YP_009507486.1">
    <property type="nucleotide sequence ID" value="NC_038553.1"/>
</dbReference>